<feature type="transmembrane region" description="Helical" evidence="7">
    <location>
        <begin position="90"/>
        <end position="108"/>
    </location>
</feature>
<sequence>MDDETSLLLPPRKRSSIHLGPLPKDRYWLVYFIFYTLGIAALLPWNFFTNAKQYFVYKLRNTTIPQNGSAIQGTAATSGQTELQATFENYLAIAAMVPNVVFMFLNTAATKMIPLKVRMLLAGILMILMFTFTVVLVEVNTDSWQMEFFGITLGTVVIVNAASAILQGGIFGLSGMFPQKYTQAVMGGMGAGGTFAALAEIVSIAGGNDVVKSAFGYFIAAAVIIFIALIAYLTLPFLAYAHYHTETHKELLNAVHSLNADSTSVTVKQPKGSTVSTLILVFKKIWMLALSVFLVFFVTLSCFPGVNSNIASMQQGSSPFTGKYFVPVTCFLLFNVGDLIGRTLAGFGQWPSHNSPLLPLLCVLRAGFIPLFLHCNVQPRSHLPVVFDHDFYPILFMAIFAISNGYLGTVTMMYGPTKVNDEDVETAGAMMSFFLACGLGCGAGFSLLLVKIT</sequence>
<feature type="transmembrane region" description="Helical" evidence="7">
    <location>
        <begin position="394"/>
        <end position="415"/>
    </location>
</feature>
<feature type="transmembrane region" description="Helical" evidence="7">
    <location>
        <begin position="427"/>
        <end position="450"/>
    </location>
</feature>
<keyword evidence="3" id="KW-0813">Transport</keyword>
<dbReference type="Proteomes" id="UP000749559">
    <property type="component" value="Unassembled WGS sequence"/>
</dbReference>
<evidence type="ECO:0000256" key="2">
    <source>
        <dbReference type="ARBA" id="ARBA00007965"/>
    </source>
</evidence>
<evidence type="ECO:0008006" key="10">
    <source>
        <dbReference type="Google" id="ProtNLM"/>
    </source>
</evidence>
<feature type="transmembrane region" description="Helical" evidence="7">
    <location>
        <begin position="285"/>
        <end position="306"/>
    </location>
</feature>
<organism evidence="8 9">
    <name type="scientific">Owenia fusiformis</name>
    <name type="common">Polychaete worm</name>
    <dbReference type="NCBI Taxonomy" id="6347"/>
    <lineage>
        <taxon>Eukaryota</taxon>
        <taxon>Metazoa</taxon>
        <taxon>Spiralia</taxon>
        <taxon>Lophotrochozoa</taxon>
        <taxon>Annelida</taxon>
        <taxon>Polychaeta</taxon>
        <taxon>Sedentaria</taxon>
        <taxon>Canalipalpata</taxon>
        <taxon>Sabellida</taxon>
        <taxon>Oweniida</taxon>
        <taxon>Oweniidae</taxon>
        <taxon>Owenia</taxon>
    </lineage>
</organism>
<feature type="transmembrane region" description="Helical" evidence="7">
    <location>
        <begin position="185"/>
        <end position="205"/>
    </location>
</feature>
<feature type="transmembrane region" description="Helical" evidence="7">
    <location>
        <begin position="326"/>
        <end position="345"/>
    </location>
</feature>
<evidence type="ECO:0000256" key="4">
    <source>
        <dbReference type="ARBA" id="ARBA00022692"/>
    </source>
</evidence>
<dbReference type="PRINTS" id="PR01130">
    <property type="entry name" value="DERENTRNSPRT"/>
</dbReference>
<evidence type="ECO:0000256" key="3">
    <source>
        <dbReference type="ARBA" id="ARBA00022448"/>
    </source>
</evidence>
<feature type="transmembrane region" description="Helical" evidence="7">
    <location>
        <begin position="28"/>
        <end position="48"/>
    </location>
</feature>
<dbReference type="GO" id="GO:0005886">
    <property type="term" value="C:plasma membrane"/>
    <property type="evidence" value="ECO:0007669"/>
    <property type="project" value="TreeGrafter"/>
</dbReference>
<evidence type="ECO:0000313" key="8">
    <source>
        <dbReference type="EMBL" id="CAH1793042.1"/>
    </source>
</evidence>
<dbReference type="NCBIfam" id="TIGR00939">
    <property type="entry name" value="2a57"/>
    <property type="match status" value="1"/>
</dbReference>
<evidence type="ECO:0000256" key="7">
    <source>
        <dbReference type="SAM" id="Phobius"/>
    </source>
</evidence>
<dbReference type="Pfam" id="PF01733">
    <property type="entry name" value="Nucleoside_tran"/>
    <property type="match status" value="1"/>
</dbReference>
<dbReference type="EMBL" id="CAIIXF020000008">
    <property type="protein sequence ID" value="CAH1793042.1"/>
    <property type="molecule type" value="Genomic_DNA"/>
</dbReference>
<dbReference type="InterPro" id="IPR002259">
    <property type="entry name" value="Eqnu_transpt"/>
</dbReference>
<feature type="transmembrane region" description="Helical" evidence="7">
    <location>
        <begin position="217"/>
        <end position="241"/>
    </location>
</feature>
<dbReference type="GO" id="GO:0015213">
    <property type="term" value="F:uridine transmembrane transporter activity"/>
    <property type="evidence" value="ECO:0007669"/>
    <property type="project" value="UniProtKB-ARBA"/>
</dbReference>
<comment type="similarity">
    <text evidence="2">Belongs to the SLC29A/ENT transporter (TC 2.A.57) family.</text>
</comment>
<dbReference type="AlphaFoldDB" id="A0A8S4PF01"/>
<name>A0A8S4PF01_OWEFU</name>
<proteinExistence type="inferred from homology"/>
<comment type="subcellular location">
    <subcellularLocation>
        <location evidence="1">Membrane</location>
        <topology evidence="1">Multi-pass membrane protein</topology>
    </subcellularLocation>
</comment>
<evidence type="ECO:0000256" key="6">
    <source>
        <dbReference type="ARBA" id="ARBA00023136"/>
    </source>
</evidence>
<dbReference type="PANTHER" id="PTHR10332:SF88">
    <property type="entry name" value="EQUILIBRATIVE NUCLEOSIDE TRANSPORTER 1, ISOFORM A"/>
    <property type="match status" value="1"/>
</dbReference>
<evidence type="ECO:0000313" key="9">
    <source>
        <dbReference type="Proteomes" id="UP000749559"/>
    </source>
</evidence>
<feature type="transmembrane region" description="Helical" evidence="7">
    <location>
        <begin position="149"/>
        <end position="173"/>
    </location>
</feature>
<protein>
    <recommendedName>
        <fullName evidence="10">Equilibrative nucleoside transporter 3</fullName>
    </recommendedName>
</protein>
<feature type="transmembrane region" description="Helical" evidence="7">
    <location>
        <begin position="120"/>
        <end position="137"/>
    </location>
</feature>
<dbReference type="PANTHER" id="PTHR10332">
    <property type="entry name" value="EQUILIBRATIVE NUCLEOSIDE TRANSPORTER"/>
    <property type="match status" value="1"/>
</dbReference>
<gene>
    <name evidence="8" type="ORF">OFUS_LOCUS17945</name>
</gene>
<accession>A0A8S4PF01</accession>
<dbReference type="InterPro" id="IPR034764">
    <property type="entry name" value="ENT1/ENT2"/>
</dbReference>
<comment type="caution">
    <text evidence="8">The sequence shown here is derived from an EMBL/GenBank/DDBJ whole genome shotgun (WGS) entry which is preliminary data.</text>
</comment>
<keyword evidence="4 7" id="KW-0812">Transmembrane</keyword>
<keyword evidence="9" id="KW-1185">Reference proteome</keyword>
<keyword evidence="5 7" id="KW-1133">Transmembrane helix</keyword>
<dbReference type="InterPro" id="IPR036259">
    <property type="entry name" value="MFS_trans_sf"/>
</dbReference>
<feature type="transmembrane region" description="Helical" evidence="7">
    <location>
        <begin position="357"/>
        <end position="374"/>
    </location>
</feature>
<dbReference type="OrthoDB" id="46396at2759"/>
<evidence type="ECO:0000256" key="1">
    <source>
        <dbReference type="ARBA" id="ARBA00004141"/>
    </source>
</evidence>
<reference evidence="8" key="1">
    <citation type="submission" date="2022-03" db="EMBL/GenBank/DDBJ databases">
        <authorList>
            <person name="Martin C."/>
        </authorList>
    </citation>
    <scope>NUCLEOTIDE SEQUENCE</scope>
</reference>
<dbReference type="SUPFAM" id="SSF103473">
    <property type="entry name" value="MFS general substrate transporter"/>
    <property type="match status" value="1"/>
</dbReference>
<keyword evidence="6 7" id="KW-0472">Membrane</keyword>
<dbReference type="PIRSF" id="PIRSF016379">
    <property type="entry name" value="ENT"/>
    <property type="match status" value="1"/>
</dbReference>
<evidence type="ECO:0000256" key="5">
    <source>
        <dbReference type="ARBA" id="ARBA00022989"/>
    </source>
</evidence>